<evidence type="ECO:0000256" key="3">
    <source>
        <dbReference type="SAM" id="Phobius"/>
    </source>
</evidence>
<feature type="region of interest" description="Disordered" evidence="2">
    <location>
        <begin position="649"/>
        <end position="677"/>
    </location>
</feature>
<feature type="transmembrane region" description="Helical" evidence="3">
    <location>
        <begin position="427"/>
        <end position="448"/>
    </location>
</feature>
<dbReference type="Pfam" id="PF01734">
    <property type="entry name" value="Patatin"/>
    <property type="match status" value="1"/>
</dbReference>
<accession>A0A1I4PKV0</accession>
<keyword evidence="3" id="KW-0472">Membrane</keyword>
<dbReference type="STRING" id="758825.SAMN02982985_03503"/>
<keyword evidence="1" id="KW-0443">Lipid metabolism</keyword>
<keyword evidence="3" id="KW-0812">Transmembrane</keyword>
<dbReference type="PANTHER" id="PTHR10728">
    <property type="entry name" value="CYTOSOLIC PHOSPHOLIPASE A2"/>
    <property type="match status" value="1"/>
</dbReference>
<dbReference type="InterPro" id="IPR016035">
    <property type="entry name" value="Acyl_Trfase/lysoPLipase"/>
</dbReference>
<feature type="transmembrane region" description="Helical" evidence="3">
    <location>
        <begin position="485"/>
        <end position="507"/>
    </location>
</feature>
<feature type="transmembrane region" description="Helical" evidence="3">
    <location>
        <begin position="386"/>
        <end position="407"/>
    </location>
</feature>
<organism evidence="5 6">
    <name type="scientific">Rugamonas rubra</name>
    <dbReference type="NCBI Taxonomy" id="758825"/>
    <lineage>
        <taxon>Bacteria</taxon>
        <taxon>Pseudomonadati</taxon>
        <taxon>Pseudomonadota</taxon>
        <taxon>Betaproteobacteria</taxon>
        <taxon>Burkholderiales</taxon>
        <taxon>Oxalobacteraceae</taxon>
        <taxon>Telluria group</taxon>
        <taxon>Rugamonas</taxon>
    </lineage>
</organism>
<sequence length="1042" mass="113172">MPADVDANAPSRADELRGNLTRKLDSLGFDASKDFDRARQAFNPGRKLSDEELWRALNGKAGSVFSEVFQFELDALADGVPDATRPVSLAEVNQRAHQQKLAGLAFSGGGIRSATFNLGVLQALAEMRLLRDFDYLSTVSGGGYIGGWLSKWIKEKGGSVEAVEEELVAANDKRRPRSEPAPVQFLRQYSNYLTPKTGLFSADTWTLICTYARNTLLNLTMLVAWLAALFLLPRMVVSGVRSEMATPTAEAWPYAAALFLAAVAFIALSISRKGPKVGAGWLGQTQGKILLYICLPLMLSGFLGSLAVWEKRAELVRFWDATPDSLSAYPYHWLLLPGAVYFLAWSLGWGAAQLLNRRDDRAAAVATPAPRHDPPRKMLMEGLGHLLCALGALAVGTLLLLKGLSLASHSSFASFDAVQLACLGMPLMLGLFAVTITLMIGLIGRMYLDQSREWWARQGAWTFIFAIAWLALFVCTFYLPPLLDWAFQHYAASTTLGAALTSAVTFFGLKSGSDKATGKAGAGTRLDLVAQVAPYAFSLLAIAALTTGLQYVVAEQPVLKLAKSGLVAYFDSYLAASSKVGIVAVGALFLKLLAVALILGWRVDINKFSLYMMYRMRLVRAYFGASSPSRCPHPFTGFDPNDDPPLESLLRQSGAAPMPGAPGAAATAPAGSAPGAAPARAKLQRPYHLISAAINLVNGKELAWQTRKAANFCFTPAFCGFEMPAMRGADRAAVCPQRGAFRPTASYAATSTILKDDDTVVKLGTAVAVSGAAASPNMGYHSSPPLTFLMTLFNLRLGRWSPNPMKEKSWQQSSPPIGLFCILSELFGMTDAEADFLYLSDGGHFENLALYELVRRRCKLIVVVDAGCDDKQNFEDLGNAIRKCATDLNVAITLDARKIRKVGDGDTFGASCVSGRVHYKQADGKASDGVLLYIKPTIVGDENADIFNYSKTHPEFPHQSTADQWFDEDQFESYRSLGYQIALGALRQVAAKSAHPRWQGARRKWRISYICRLLSQPAPVPRSGNVVPLSDRRVERRRASDG</sequence>
<dbReference type="GO" id="GO:0046475">
    <property type="term" value="P:glycerophospholipid catabolic process"/>
    <property type="evidence" value="ECO:0007669"/>
    <property type="project" value="TreeGrafter"/>
</dbReference>
<feature type="transmembrane region" description="Helical" evidence="3">
    <location>
        <begin position="528"/>
        <end position="553"/>
    </location>
</feature>
<dbReference type="EMBL" id="FOTW01000016">
    <property type="protein sequence ID" value="SFM28378.1"/>
    <property type="molecule type" value="Genomic_DNA"/>
</dbReference>
<dbReference type="Gene3D" id="3.40.1090.10">
    <property type="entry name" value="Cytosolic phospholipase A2 catalytic domain"/>
    <property type="match status" value="2"/>
</dbReference>
<feature type="transmembrane region" description="Helical" evidence="3">
    <location>
        <begin position="216"/>
        <end position="236"/>
    </location>
</feature>
<evidence type="ECO:0000256" key="2">
    <source>
        <dbReference type="SAM" id="MobiDB-lite"/>
    </source>
</evidence>
<feature type="transmembrane region" description="Helical" evidence="3">
    <location>
        <begin position="460"/>
        <end position="479"/>
    </location>
</feature>
<evidence type="ECO:0000313" key="5">
    <source>
        <dbReference type="EMBL" id="SFM28378.1"/>
    </source>
</evidence>
<keyword evidence="3" id="KW-1133">Transmembrane helix</keyword>
<dbReference type="Proteomes" id="UP000199470">
    <property type="component" value="Unassembled WGS sequence"/>
</dbReference>
<feature type="compositionally biased region" description="Low complexity" evidence="2">
    <location>
        <begin position="654"/>
        <end position="677"/>
    </location>
</feature>
<reference evidence="5 6" key="1">
    <citation type="submission" date="2016-10" db="EMBL/GenBank/DDBJ databases">
        <authorList>
            <person name="de Groot N.N."/>
        </authorList>
    </citation>
    <scope>NUCLEOTIDE SEQUENCE [LARGE SCALE GENOMIC DNA]</scope>
    <source>
        <strain evidence="5 6">ATCC 43154</strain>
    </source>
</reference>
<feature type="transmembrane region" description="Helical" evidence="3">
    <location>
        <begin position="251"/>
        <end position="268"/>
    </location>
</feature>
<evidence type="ECO:0000259" key="4">
    <source>
        <dbReference type="Pfam" id="PF01734"/>
    </source>
</evidence>
<dbReference type="AlphaFoldDB" id="A0A1I4PKV0"/>
<dbReference type="PANTHER" id="PTHR10728:SF40">
    <property type="entry name" value="PATATIN FAMILY PROTEIN"/>
    <property type="match status" value="1"/>
</dbReference>
<name>A0A1I4PKV0_9BURK</name>
<feature type="transmembrane region" description="Helical" evidence="3">
    <location>
        <begin position="580"/>
        <end position="603"/>
    </location>
</feature>
<dbReference type="GO" id="GO:0004623">
    <property type="term" value="F:phospholipase A2 activity"/>
    <property type="evidence" value="ECO:0007669"/>
    <property type="project" value="TreeGrafter"/>
</dbReference>
<evidence type="ECO:0000313" key="6">
    <source>
        <dbReference type="Proteomes" id="UP000199470"/>
    </source>
</evidence>
<protein>
    <submittedName>
        <fullName evidence="5">Patatin-like phospholipase</fullName>
    </submittedName>
</protein>
<dbReference type="SUPFAM" id="SSF52151">
    <property type="entry name" value="FabD/lysophospholipase-like"/>
    <property type="match status" value="2"/>
</dbReference>
<feature type="transmembrane region" description="Helical" evidence="3">
    <location>
        <begin position="289"/>
        <end position="309"/>
    </location>
</feature>
<gene>
    <name evidence="5" type="ORF">SAMN02982985_03503</name>
</gene>
<feature type="transmembrane region" description="Helical" evidence="3">
    <location>
        <begin position="329"/>
        <end position="352"/>
    </location>
</feature>
<dbReference type="GO" id="GO:0005829">
    <property type="term" value="C:cytosol"/>
    <property type="evidence" value="ECO:0007669"/>
    <property type="project" value="TreeGrafter"/>
</dbReference>
<dbReference type="RefSeq" id="WP_093388980.1">
    <property type="nucleotide sequence ID" value="NZ_FOTW01000016.1"/>
</dbReference>
<keyword evidence="6" id="KW-1185">Reference proteome</keyword>
<proteinExistence type="predicted"/>
<evidence type="ECO:0000256" key="1">
    <source>
        <dbReference type="ARBA" id="ARBA00023098"/>
    </source>
</evidence>
<feature type="domain" description="PNPLA" evidence="4">
    <location>
        <begin position="104"/>
        <end position="197"/>
    </location>
</feature>
<dbReference type="InterPro" id="IPR002641">
    <property type="entry name" value="PNPLA_dom"/>
</dbReference>